<dbReference type="GO" id="GO:0003677">
    <property type="term" value="F:DNA binding"/>
    <property type="evidence" value="ECO:0007669"/>
    <property type="project" value="InterPro"/>
</dbReference>
<dbReference type="InterPro" id="IPR016032">
    <property type="entry name" value="Sig_transdc_resp-reg_C-effctor"/>
</dbReference>
<keyword evidence="2" id="KW-0963">Cytoplasm</keyword>
<dbReference type="InterPro" id="IPR011990">
    <property type="entry name" value="TPR-like_helical_dom_sf"/>
</dbReference>
<feature type="coiled-coil region" evidence="6">
    <location>
        <begin position="284"/>
        <end position="318"/>
    </location>
</feature>
<comment type="similarity">
    <text evidence="5">Belongs to the Rap family.</text>
</comment>
<dbReference type="GO" id="GO:0005737">
    <property type="term" value="C:cytoplasm"/>
    <property type="evidence" value="ECO:0007669"/>
    <property type="project" value="UniProtKB-SubCell"/>
</dbReference>
<evidence type="ECO:0000256" key="3">
    <source>
        <dbReference type="ARBA" id="ARBA00022737"/>
    </source>
</evidence>
<evidence type="ECO:0000256" key="6">
    <source>
        <dbReference type="SAM" id="Coils"/>
    </source>
</evidence>
<comment type="subcellular location">
    <subcellularLocation>
        <location evidence="1">Cytoplasm</location>
    </subcellularLocation>
</comment>
<evidence type="ECO:0000256" key="7">
    <source>
        <dbReference type="SAM" id="Phobius"/>
    </source>
</evidence>
<dbReference type="InterPro" id="IPR051476">
    <property type="entry name" value="Bac_ResReg_Asp_Phosphatase"/>
</dbReference>
<evidence type="ECO:0000256" key="4">
    <source>
        <dbReference type="ARBA" id="ARBA00022803"/>
    </source>
</evidence>
<gene>
    <name evidence="8" type="ORF">H9982_05055</name>
</gene>
<protein>
    <recommendedName>
        <fullName evidence="10">Tetratricopeptide repeat protein</fullName>
    </recommendedName>
</protein>
<dbReference type="EMBL" id="DXFB01000134">
    <property type="protein sequence ID" value="HIX45570.1"/>
    <property type="molecule type" value="Genomic_DNA"/>
</dbReference>
<organism evidence="8 9">
    <name type="scientific">Candidatus Barnesiella excrementipullorum</name>
    <dbReference type="NCBI Taxonomy" id="2838479"/>
    <lineage>
        <taxon>Bacteria</taxon>
        <taxon>Pseudomonadati</taxon>
        <taxon>Bacteroidota</taxon>
        <taxon>Bacteroidia</taxon>
        <taxon>Bacteroidales</taxon>
        <taxon>Barnesiellaceae</taxon>
        <taxon>Barnesiella</taxon>
    </lineage>
</organism>
<keyword evidence="7" id="KW-1133">Transmembrane helix</keyword>
<dbReference type="SUPFAM" id="SSF48452">
    <property type="entry name" value="TPR-like"/>
    <property type="match status" value="1"/>
</dbReference>
<evidence type="ECO:0000256" key="2">
    <source>
        <dbReference type="ARBA" id="ARBA00022490"/>
    </source>
</evidence>
<keyword evidence="4" id="KW-0802">TPR repeat</keyword>
<comment type="caution">
    <text evidence="8">The sequence shown here is derived from an EMBL/GenBank/DDBJ whole genome shotgun (WGS) entry which is preliminary data.</text>
</comment>
<proteinExistence type="inferred from homology"/>
<dbReference type="Proteomes" id="UP000824246">
    <property type="component" value="Unassembled WGS sequence"/>
</dbReference>
<dbReference type="AlphaFoldDB" id="A0A9D1VS59"/>
<dbReference type="PANTHER" id="PTHR46630:SF1">
    <property type="entry name" value="TETRATRICOPEPTIDE REPEAT PROTEIN 29"/>
    <property type="match status" value="1"/>
</dbReference>
<keyword evidence="7" id="KW-0472">Membrane</keyword>
<dbReference type="GO" id="GO:0006355">
    <property type="term" value="P:regulation of DNA-templated transcription"/>
    <property type="evidence" value="ECO:0007669"/>
    <property type="project" value="InterPro"/>
</dbReference>
<dbReference type="PANTHER" id="PTHR46630">
    <property type="entry name" value="TETRATRICOPEPTIDE REPEAT PROTEIN 29"/>
    <property type="match status" value="1"/>
</dbReference>
<dbReference type="Gene3D" id="1.25.40.10">
    <property type="entry name" value="Tetratricopeptide repeat domain"/>
    <property type="match status" value="2"/>
</dbReference>
<evidence type="ECO:0000256" key="1">
    <source>
        <dbReference type="ARBA" id="ARBA00004496"/>
    </source>
</evidence>
<evidence type="ECO:0008006" key="10">
    <source>
        <dbReference type="Google" id="ProtNLM"/>
    </source>
</evidence>
<keyword evidence="3" id="KW-0677">Repeat</keyword>
<keyword evidence="6" id="KW-0175">Coiled coil</keyword>
<evidence type="ECO:0000313" key="9">
    <source>
        <dbReference type="Proteomes" id="UP000824246"/>
    </source>
</evidence>
<evidence type="ECO:0000256" key="5">
    <source>
        <dbReference type="ARBA" id="ARBA00038253"/>
    </source>
</evidence>
<accession>A0A9D1VS59</accession>
<feature type="transmembrane region" description="Helical" evidence="7">
    <location>
        <begin position="247"/>
        <end position="266"/>
    </location>
</feature>
<reference evidence="8" key="1">
    <citation type="journal article" date="2021" name="PeerJ">
        <title>Extensive microbial diversity within the chicken gut microbiome revealed by metagenomics and culture.</title>
        <authorList>
            <person name="Gilroy R."/>
            <person name="Ravi A."/>
            <person name="Getino M."/>
            <person name="Pursley I."/>
            <person name="Horton D.L."/>
            <person name="Alikhan N.F."/>
            <person name="Baker D."/>
            <person name="Gharbi K."/>
            <person name="Hall N."/>
            <person name="Watson M."/>
            <person name="Adriaenssens E.M."/>
            <person name="Foster-Nyarko E."/>
            <person name="Jarju S."/>
            <person name="Secka A."/>
            <person name="Antonio M."/>
            <person name="Oren A."/>
            <person name="Chaudhuri R.R."/>
            <person name="La Ragione R."/>
            <person name="Hildebrand F."/>
            <person name="Pallen M.J."/>
        </authorList>
    </citation>
    <scope>NUCLEOTIDE SEQUENCE</scope>
    <source>
        <strain evidence="8">ChiHjej12B11-16260</strain>
    </source>
</reference>
<evidence type="ECO:0000313" key="8">
    <source>
        <dbReference type="EMBL" id="HIX45570.1"/>
    </source>
</evidence>
<dbReference type="SUPFAM" id="SSF46894">
    <property type="entry name" value="C-terminal effector domain of the bipartite response regulators"/>
    <property type="match status" value="1"/>
</dbReference>
<name>A0A9D1VS59_9BACT</name>
<keyword evidence="7" id="KW-0812">Transmembrane</keyword>
<sequence length="426" mass="49163">MVIETVHPDSAVYYYRKALECADVRSNPQLVISIHWQLGDLLRTHHLYNRALEEHQKALQLSYERPETESLPRSLREVGKDFLYKELPDSALAYIMQALKCAEDVADTNEIVAAHNNLSVAYSVTDSIYKAIEHAYHAIVMSSDSATIYRNYSAIGRMYLAENIYDSAYYYSLKGSHSANIYTRANCYRQLCEVTRCTGDTSGYAIYSALLEQADDTISQMNRTEAMGETEYRYELERVLTHEKERYQMWVAVVVLVVVVVILFYYRYKRRKERCWQQQMEGLRHTIEQRAGRLEEEVAEAERVIEQAGRERERLYALIDKKGNVCALSFMRSKAYKTIKSWIDHSDGVLLASRQSATAEYVHKAFEEYEVALREHTSLTADEVLLCCLIKCRFTTKECAICKGVSENAVRTQKSRIKSKLAQSPQ</sequence>
<reference evidence="8" key="2">
    <citation type="submission" date="2021-04" db="EMBL/GenBank/DDBJ databases">
        <authorList>
            <person name="Gilroy R."/>
        </authorList>
    </citation>
    <scope>NUCLEOTIDE SEQUENCE</scope>
    <source>
        <strain evidence="8">ChiHjej12B11-16260</strain>
    </source>
</reference>